<gene>
    <name evidence="10" type="ORF">BN1205_095560</name>
</gene>
<evidence type="ECO:0000259" key="9">
    <source>
        <dbReference type="PROSITE" id="PS50157"/>
    </source>
</evidence>
<feature type="compositionally biased region" description="Basic and acidic residues" evidence="8">
    <location>
        <begin position="181"/>
        <end position="193"/>
    </location>
</feature>
<feature type="domain" description="C2H2-type" evidence="9">
    <location>
        <begin position="386"/>
        <end position="414"/>
    </location>
</feature>
<keyword evidence="5" id="KW-0862">Zinc</keyword>
<evidence type="ECO:0000256" key="1">
    <source>
        <dbReference type="ARBA" id="ARBA00004123"/>
    </source>
</evidence>
<dbReference type="AlphaFoldDB" id="A0A0F7V8C7"/>
<feature type="domain" description="C2H2-type" evidence="9">
    <location>
        <begin position="440"/>
        <end position="470"/>
    </location>
</feature>
<name>A0A0F7V8C7_TOXGV</name>
<evidence type="ECO:0000256" key="5">
    <source>
        <dbReference type="ARBA" id="ARBA00022833"/>
    </source>
</evidence>
<dbReference type="Gene3D" id="3.30.160.60">
    <property type="entry name" value="Classic Zinc Finger"/>
    <property type="match status" value="5"/>
</dbReference>
<feature type="compositionally biased region" description="Polar residues" evidence="8">
    <location>
        <begin position="690"/>
        <end position="700"/>
    </location>
</feature>
<protein>
    <submittedName>
        <fullName evidence="10">Zinc finger (C2H2 type) protein, putative</fullName>
    </submittedName>
</protein>
<dbReference type="InterPro" id="IPR013087">
    <property type="entry name" value="Znf_C2H2_type"/>
</dbReference>
<feature type="region of interest" description="Disordered" evidence="8">
    <location>
        <begin position="498"/>
        <end position="520"/>
    </location>
</feature>
<feature type="domain" description="C2H2-type" evidence="9">
    <location>
        <begin position="219"/>
        <end position="246"/>
    </location>
</feature>
<dbReference type="GO" id="GO:0008270">
    <property type="term" value="F:zinc ion binding"/>
    <property type="evidence" value="ECO:0007669"/>
    <property type="project" value="UniProtKB-KW"/>
</dbReference>
<comment type="subcellular location">
    <subcellularLocation>
        <location evidence="1">Nucleus</location>
    </subcellularLocation>
</comment>
<dbReference type="PANTHER" id="PTHR16515:SF49">
    <property type="entry name" value="GASTRULA ZINC FINGER PROTEIN XLCGF49.1-LIKE-RELATED"/>
    <property type="match status" value="1"/>
</dbReference>
<feature type="region of interest" description="Disordered" evidence="8">
    <location>
        <begin position="130"/>
        <end position="150"/>
    </location>
</feature>
<evidence type="ECO:0000256" key="8">
    <source>
        <dbReference type="SAM" id="MobiDB-lite"/>
    </source>
</evidence>
<feature type="domain" description="C2H2-type" evidence="9">
    <location>
        <begin position="358"/>
        <end position="381"/>
    </location>
</feature>
<dbReference type="InterPro" id="IPR036236">
    <property type="entry name" value="Znf_C2H2_sf"/>
</dbReference>
<evidence type="ECO:0000256" key="3">
    <source>
        <dbReference type="ARBA" id="ARBA00022737"/>
    </source>
</evidence>
<sequence>MDETDNPPNCIRSQETLALPRVYMCQVAGCGARFRKAAHLRRHAAVHTEERPFSCPCCSASFKRDEHLRRHITIRHRGDSRMLPKALGCTEERNSPTSDPHCRNSLNEGLTEHIQNRSVYSTGVSARHVEEDRTRHMPGEQQARPTAEQGVDTVRLPHEACLLSGKRLTNDTEADATAPKCLDESKRLSRESHANSTELSIAGAPCLTDKTRESDARPFVCDKCGKSFTLKQHLRRHEKSHVGRHTCEQCGAVFAKKHQIRWHMLEHVMTDSARRKGRQADARKEVLENPLAAGGAENGHEEDSLSPFMPEKHVPCKADESLQAVGFPCPHKDCDMVFLTRGQLYRHLRRVRERSCDYTCETCSETFVRFSSLVTHRRVAHPTNVHICETCNKRYSRLSRLREHIRKRHGAEDRCLAEEGNRSDNELRERDIEDSQDCSCPCPHPSCGAFFSTASNMRAHYRVKHLQLRAFKCNLCGASFGFKAVLRRHLVRVHAHRPLRPQDSSSSPATHPASSFAGVNGESGCDTSLADPCHTSGHEAEQSPASPSLPPLLTFSSCLLASPLPRERLKRRTSGFAKVILSAGSRSCRSSSEGHAACEKAGGCTSLDGATSFDGRSCSLGLEDTCACTGDATEGDREETPWLRAEDETSRPPDPEKTGERTETKLNVLGAVDRQRDIPTGKRRKIAGENSDSSDPSLQQQTADWVVDALQLNLLSSLG</sequence>
<feature type="domain" description="C2H2-type" evidence="9">
    <location>
        <begin position="23"/>
        <end position="52"/>
    </location>
</feature>
<evidence type="ECO:0000256" key="2">
    <source>
        <dbReference type="ARBA" id="ARBA00022723"/>
    </source>
</evidence>
<organism evidence="10">
    <name type="scientific">Toxoplasma gondii (strain ATCC 50861 / VEG)</name>
    <dbReference type="NCBI Taxonomy" id="432359"/>
    <lineage>
        <taxon>Eukaryota</taxon>
        <taxon>Sar</taxon>
        <taxon>Alveolata</taxon>
        <taxon>Apicomplexa</taxon>
        <taxon>Conoidasida</taxon>
        <taxon>Coccidia</taxon>
        <taxon>Eucoccidiorida</taxon>
        <taxon>Eimeriorina</taxon>
        <taxon>Sarcocystidae</taxon>
        <taxon>Toxoplasma</taxon>
    </lineage>
</organism>
<feature type="region of interest" description="Disordered" evidence="8">
    <location>
        <begin position="172"/>
        <end position="196"/>
    </location>
</feature>
<proteinExistence type="predicted"/>
<feature type="compositionally biased region" description="Low complexity" evidence="8">
    <location>
        <begin position="504"/>
        <end position="515"/>
    </location>
</feature>
<evidence type="ECO:0000313" key="10">
    <source>
        <dbReference type="EMBL" id="CEL77434.1"/>
    </source>
</evidence>
<feature type="domain" description="C2H2-type" evidence="9">
    <location>
        <begin position="471"/>
        <end position="501"/>
    </location>
</feature>
<keyword evidence="6" id="KW-0539">Nucleus</keyword>
<dbReference type="InterPro" id="IPR050331">
    <property type="entry name" value="Zinc_finger"/>
</dbReference>
<dbReference type="FunFam" id="3.30.160.60:FF:000414">
    <property type="entry name" value="Zinc finger protein 398"/>
    <property type="match status" value="1"/>
</dbReference>
<evidence type="ECO:0000256" key="4">
    <source>
        <dbReference type="ARBA" id="ARBA00022771"/>
    </source>
</evidence>
<evidence type="ECO:0000256" key="6">
    <source>
        <dbReference type="ARBA" id="ARBA00023242"/>
    </source>
</evidence>
<feature type="domain" description="C2H2-type" evidence="9">
    <location>
        <begin position="53"/>
        <end position="81"/>
    </location>
</feature>
<feature type="region of interest" description="Disordered" evidence="8">
    <location>
        <begin position="629"/>
        <end position="700"/>
    </location>
</feature>
<keyword evidence="4 7" id="KW-0863">Zinc-finger</keyword>
<keyword evidence="3" id="KW-0677">Repeat</keyword>
<keyword evidence="2" id="KW-0479">Metal-binding</keyword>
<dbReference type="GO" id="GO:0010468">
    <property type="term" value="P:regulation of gene expression"/>
    <property type="evidence" value="ECO:0007669"/>
    <property type="project" value="TreeGrafter"/>
</dbReference>
<dbReference type="SMART" id="SM00355">
    <property type="entry name" value="ZnF_C2H2"/>
    <property type="match status" value="9"/>
</dbReference>
<dbReference type="Pfam" id="PF00096">
    <property type="entry name" value="zf-C2H2"/>
    <property type="match status" value="3"/>
</dbReference>
<feature type="compositionally biased region" description="Basic and acidic residues" evidence="8">
    <location>
        <begin position="634"/>
        <end position="664"/>
    </location>
</feature>
<feature type="domain" description="C2H2-type" evidence="9">
    <location>
        <begin position="245"/>
        <end position="272"/>
    </location>
</feature>
<dbReference type="PROSITE" id="PS50157">
    <property type="entry name" value="ZINC_FINGER_C2H2_2"/>
    <property type="match status" value="8"/>
</dbReference>
<dbReference type="EMBL" id="LN714501">
    <property type="protein sequence ID" value="CEL77434.1"/>
    <property type="molecule type" value="Genomic_DNA"/>
</dbReference>
<accession>A0A0F7V8C7</accession>
<dbReference type="PANTHER" id="PTHR16515">
    <property type="entry name" value="PR DOMAIN ZINC FINGER PROTEIN"/>
    <property type="match status" value="1"/>
</dbReference>
<reference evidence="10" key="1">
    <citation type="journal article" date="2015" name="PLoS ONE">
        <title>Comprehensive Evaluation of Toxoplasma gondii VEG and Neospora caninum LIV Genomes with Tachyzoite Stage Transcriptome and Proteome Defines Novel Transcript Features.</title>
        <authorList>
            <person name="Ramaprasad A."/>
            <person name="Mourier T."/>
            <person name="Naeem R."/>
            <person name="Malas T.B."/>
            <person name="Moussa E."/>
            <person name="Panigrahi A."/>
            <person name="Vermont S.J."/>
            <person name="Otto T.D."/>
            <person name="Wastling J."/>
            <person name="Pain A."/>
        </authorList>
    </citation>
    <scope>NUCLEOTIDE SEQUENCE</scope>
    <source>
        <strain evidence="10">VEG</strain>
    </source>
</reference>
<dbReference type="GO" id="GO:0005634">
    <property type="term" value="C:nucleus"/>
    <property type="evidence" value="ECO:0007669"/>
    <property type="project" value="UniProtKB-SubCell"/>
</dbReference>
<dbReference type="SUPFAM" id="SSF57667">
    <property type="entry name" value="beta-beta-alpha zinc fingers"/>
    <property type="match status" value="4"/>
</dbReference>
<evidence type="ECO:0000256" key="7">
    <source>
        <dbReference type="PROSITE-ProRule" id="PRU00042"/>
    </source>
</evidence>
<dbReference type="PROSITE" id="PS00028">
    <property type="entry name" value="ZINC_FINGER_C2H2_1"/>
    <property type="match status" value="8"/>
</dbReference>